<dbReference type="InterPro" id="IPR029149">
    <property type="entry name" value="Creatin/AminoP/Spt16_N"/>
</dbReference>
<dbReference type="InterPro" id="IPR036005">
    <property type="entry name" value="Creatinase/aminopeptidase-like"/>
</dbReference>
<reference evidence="3 4" key="1">
    <citation type="journal article" date="2019" name="Nat. Microbiol.">
        <title>Mediterranean grassland soil C-N compound turnover is dependent on rainfall and depth, and is mediated by genomically divergent microorganisms.</title>
        <authorList>
            <person name="Diamond S."/>
            <person name="Andeer P.F."/>
            <person name="Li Z."/>
            <person name="Crits-Christoph A."/>
            <person name="Burstein D."/>
            <person name="Anantharaman K."/>
            <person name="Lane K.R."/>
            <person name="Thomas B.C."/>
            <person name="Pan C."/>
            <person name="Northen T.R."/>
            <person name="Banfield J.F."/>
        </authorList>
    </citation>
    <scope>NUCLEOTIDE SEQUENCE [LARGE SCALE GENOMIC DNA]</scope>
    <source>
        <strain evidence="3">NP_3</strain>
    </source>
</reference>
<proteinExistence type="predicted"/>
<dbReference type="SUPFAM" id="SSF55920">
    <property type="entry name" value="Creatinase/aminopeptidase"/>
    <property type="match status" value="1"/>
</dbReference>
<evidence type="ECO:0000313" key="4">
    <source>
        <dbReference type="Proteomes" id="UP000318509"/>
    </source>
</evidence>
<dbReference type="GO" id="GO:0004177">
    <property type="term" value="F:aminopeptidase activity"/>
    <property type="evidence" value="ECO:0007669"/>
    <property type="project" value="UniProtKB-KW"/>
</dbReference>
<keyword evidence="3" id="KW-0645">Protease</keyword>
<feature type="domain" description="Creatinase N-terminal" evidence="2">
    <location>
        <begin position="7"/>
        <end position="161"/>
    </location>
</feature>
<feature type="domain" description="Peptidase M24" evidence="1">
    <location>
        <begin position="168"/>
        <end position="365"/>
    </location>
</feature>
<dbReference type="Pfam" id="PF01321">
    <property type="entry name" value="Creatinase_N"/>
    <property type="match status" value="1"/>
</dbReference>
<sequence length="384" mass="41738">MLPFDAERLQRAMRAHNADVILATTRHNVRYLTGGYYLSFYARAPQFGGGQYLSVVGIPAAHPESAFYIGRQDGVLNEQDYIEAFGPFWITDRRWITRGPSMSAAAAANAAQVLNEKGLGGGTIAVESSFLPADAFEALRSGLPDASFINATPILGELRAVKRPAELERLRQVHHVTAQAIRAVLTEGRPELTTRQIAGMVRRRIEERGAGFLYVFTNVGPGFLRAPSSMPWGRERPMHVDAGAEMDEYIADIARMGSIGAPPALAMDLFTACLDAQERIRGAVAAGLPCRDLWRIGTEAVTAGRWGRYGRFLAHGLGMVSHEPPEVSEQSRGTLEPSMVLSIETEYLHPDAGHIKSEDTVVVTPTGNEGLGDVARDWCTVPAA</sequence>
<gene>
    <name evidence="3" type="ORF">E6H00_00910</name>
</gene>
<dbReference type="PANTHER" id="PTHR46112:SF3">
    <property type="entry name" value="AMINOPEPTIDASE YPDF"/>
    <property type="match status" value="1"/>
</dbReference>
<comment type="caution">
    <text evidence="3">The sequence shown here is derived from an EMBL/GenBank/DDBJ whole genome shotgun (WGS) entry which is preliminary data.</text>
</comment>
<dbReference type="Gene3D" id="3.40.350.10">
    <property type="entry name" value="Creatinase/prolidase N-terminal domain"/>
    <property type="match status" value="2"/>
</dbReference>
<accession>A0A537KDK5</accession>
<dbReference type="Gene3D" id="3.90.230.10">
    <property type="entry name" value="Creatinase/methionine aminopeptidase superfamily"/>
    <property type="match status" value="1"/>
</dbReference>
<dbReference type="CDD" id="cd01066">
    <property type="entry name" value="APP_MetAP"/>
    <property type="match status" value="1"/>
</dbReference>
<dbReference type="InterPro" id="IPR000587">
    <property type="entry name" value="Creatinase_N"/>
</dbReference>
<keyword evidence="3" id="KW-0031">Aminopeptidase</keyword>
<dbReference type="SUPFAM" id="SSF53092">
    <property type="entry name" value="Creatinase/prolidase N-terminal domain"/>
    <property type="match status" value="1"/>
</dbReference>
<dbReference type="Proteomes" id="UP000318509">
    <property type="component" value="Unassembled WGS sequence"/>
</dbReference>
<name>A0A537KDK5_9BACT</name>
<dbReference type="AlphaFoldDB" id="A0A537KDK5"/>
<protein>
    <submittedName>
        <fullName evidence="3">Aminopeptidase P family protein</fullName>
    </submittedName>
</protein>
<keyword evidence="3" id="KW-0378">Hydrolase</keyword>
<dbReference type="InterPro" id="IPR050659">
    <property type="entry name" value="Peptidase_M24B"/>
</dbReference>
<evidence type="ECO:0000259" key="1">
    <source>
        <dbReference type="Pfam" id="PF00557"/>
    </source>
</evidence>
<dbReference type="InterPro" id="IPR000994">
    <property type="entry name" value="Pept_M24"/>
</dbReference>
<dbReference type="PANTHER" id="PTHR46112">
    <property type="entry name" value="AMINOPEPTIDASE"/>
    <property type="match status" value="1"/>
</dbReference>
<dbReference type="EMBL" id="VBAK01000019">
    <property type="protein sequence ID" value="TMI93642.1"/>
    <property type="molecule type" value="Genomic_DNA"/>
</dbReference>
<dbReference type="Pfam" id="PF00557">
    <property type="entry name" value="Peptidase_M24"/>
    <property type="match status" value="1"/>
</dbReference>
<evidence type="ECO:0000259" key="2">
    <source>
        <dbReference type="Pfam" id="PF01321"/>
    </source>
</evidence>
<evidence type="ECO:0000313" key="3">
    <source>
        <dbReference type="EMBL" id="TMI93642.1"/>
    </source>
</evidence>
<organism evidence="3 4">
    <name type="scientific">Candidatus Segetimicrobium genomatis</name>
    <dbReference type="NCBI Taxonomy" id="2569760"/>
    <lineage>
        <taxon>Bacteria</taxon>
        <taxon>Bacillati</taxon>
        <taxon>Candidatus Sysuimicrobiota</taxon>
        <taxon>Candidatus Sysuimicrobiia</taxon>
        <taxon>Candidatus Sysuimicrobiales</taxon>
        <taxon>Candidatus Segetimicrobiaceae</taxon>
        <taxon>Candidatus Segetimicrobium</taxon>
    </lineage>
</organism>